<dbReference type="EMBL" id="CAKLCM010000002">
    <property type="protein sequence ID" value="CAH0526197.1"/>
    <property type="molecule type" value="Genomic_DNA"/>
</dbReference>
<accession>A0ABM8ZHM1</accession>
<comment type="caution">
    <text evidence="1">The sequence shown here is derived from an EMBL/GenBank/DDBJ whole genome shotgun (WGS) entry which is preliminary data.</text>
</comment>
<evidence type="ECO:0000313" key="1">
    <source>
        <dbReference type="EMBL" id="CAH0526197.1"/>
    </source>
</evidence>
<sequence length="331" mass="36488">MSHLYVGESNRDGEGNASVLKNSAFITHNIDLKNAESYHDFGDFYYFHIPDISVFSLQGQWNMPGYKEIHLELEPLIGQDSTWVEIENFVDVSLECNFEYSDIFIYDAKRGDIITGDGEDSIEIVVHSNTTQQGSWSNLFTIDSGGGDDEIIIPIIDKLQSGYHDMTGSQWTELDIDAGSGDDVVSLLGLKDPQANVSRFIDGGADFDMLTFAGVDSVDFVNFEVVSGVSKEPSVEHPSSLLTASELRLTEELLSANYENNQLADIGLGLIVSHASLTLAENLLYQEVSLTTQSTDFLEANDFLVSEFTAYDISNDNGDYIGRIIANDLVV</sequence>
<gene>
    <name evidence="1" type="ORF">VHP8226_01671</name>
</gene>
<keyword evidence="2" id="KW-1185">Reference proteome</keyword>
<reference evidence="1" key="1">
    <citation type="submission" date="2021-12" db="EMBL/GenBank/DDBJ databases">
        <authorList>
            <person name="Rodrigo-Torres L."/>
            <person name="Arahal R. D."/>
            <person name="Lucena T."/>
        </authorList>
    </citation>
    <scope>NUCLEOTIDE SEQUENCE</scope>
    <source>
        <strain evidence="1">CECT 8226</strain>
    </source>
</reference>
<protein>
    <recommendedName>
        <fullName evidence="3">Calcium-binding protein</fullName>
    </recommendedName>
</protein>
<proteinExistence type="predicted"/>
<name>A0ABM8ZHM1_9VIBR</name>
<organism evidence="1 2">
    <name type="scientific">Vibrio hippocampi</name>
    <dbReference type="NCBI Taxonomy" id="654686"/>
    <lineage>
        <taxon>Bacteria</taxon>
        <taxon>Pseudomonadati</taxon>
        <taxon>Pseudomonadota</taxon>
        <taxon>Gammaproteobacteria</taxon>
        <taxon>Vibrionales</taxon>
        <taxon>Vibrionaceae</taxon>
        <taxon>Vibrio</taxon>
    </lineage>
</organism>
<dbReference type="Proteomes" id="UP000838160">
    <property type="component" value="Unassembled WGS sequence"/>
</dbReference>
<evidence type="ECO:0008006" key="3">
    <source>
        <dbReference type="Google" id="ProtNLM"/>
    </source>
</evidence>
<dbReference type="RefSeq" id="WP_237484606.1">
    <property type="nucleotide sequence ID" value="NZ_CAKLCM010000002.1"/>
</dbReference>
<evidence type="ECO:0000313" key="2">
    <source>
        <dbReference type="Proteomes" id="UP000838160"/>
    </source>
</evidence>